<dbReference type="AlphaFoldDB" id="A0A0G1ZU61"/>
<organism evidence="1 2">
    <name type="scientific">Candidatus Kaiserbacteria bacterium GW2011_GWC2_52_8b</name>
    <dbReference type="NCBI Taxonomy" id="1618676"/>
    <lineage>
        <taxon>Bacteria</taxon>
        <taxon>Candidatus Kaiseribacteriota</taxon>
    </lineage>
</organism>
<accession>A0A0G1ZU61</accession>
<protein>
    <submittedName>
        <fullName evidence="1">Uncharacterized protein</fullName>
    </submittedName>
</protein>
<reference evidence="1 2" key="1">
    <citation type="journal article" date="2015" name="Nature">
        <title>rRNA introns, odd ribosomes, and small enigmatic genomes across a large radiation of phyla.</title>
        <authorList>
            <person name="Brown C.T."/>
            <person name="Hug L.A."/>
            <person name="Thomas B.C."/>
            <person name="Sharon I."/>
            <person name="Castelle C.J."/>
            <person name="Singh A."/>
            <person name="Wilkins M.J."/>
            <person name="Williams K.H."/>
            <person name="Banfield J.F."/>
        </authorList>
    </citation>
    <scope>NUCLEOTIDE SEQUENCE [LARGE SCALE GENOMIC DNA]</scope>
</reference>
<proteinExistence type="predicted"/>
<dbReference type="EMBL" id="LCRF01000005">
    <property type="protein sequence ID" value="KKW31862.1"/>
    <property type="molecule type" value="Genomic_DNA"/>
</dbReference>
<feature type="non-terminal residue" evidence="1">
    <location>
        <position position="22"/>
    </location>
</feature>
<sequence>MEAETIMLAFGSTDRRGISLRL</sequence>
<name>A0A0G1ZU61_9BACT</name>
<comment type="caution">
    <text evidence="1">The sequence shown here is derived from an EMBL/GenBank/DDBJ whole genome shotgun (WGS) entry which is preliminary data.</text>
</comment>
<evidence type="ECO:0000313" key="1">
    <source>
        <dbReference type="EMBL" id="KKW31862.1"/>
    </source>
</evidence>
<dbReference type="Proteomes" id="UP000034445">
    <property type="component" value="Unassembled WGS sequence"/>
</dbReference>
<gene>
    <name evidence="1" type="ORF">UY74_C0005G0028</name>
</gene>
<evidence type="ECO:0000313" key="2">
    <source>
        <dbReference type="Proteomes" id="UP000034445"/>
    </source>
</evidence>